<organism evidence="2 3">
    <name type="scientific">Pandoraea iniqua</name>
    <dbReference type="NCBI Taxonomy" id="2508288"/>
    <lineage>
        <taxon>Bacteria</taxon>
        <taxon>Pseudomonadati</taxon>
        <taxon>Pseudomonadota</taxon>
        <taxon>Betaproteobacteria</taxon>
        <taxon>Burkholderiales</taxon>
        <taxon>Burkholderiaceae</taxon>
        <taxon>Pandoraea</taxon>
    </lineage>
</organism>
<dbReference type="PANTHER" id="PTHR39441">
    <property type="entry name" value="DUF2252 DOMAIN-CONTAINING PROTEIN"/>
    <property type="match status" value="1"/>
</dbReference>
<name>A0A5E4XRF3_9BURK</name>
<accession>A0A5E4XRF3</accession>
<evidence type="ECO:0000313" key="3">
    <source>
        <dbReference type="Proteomes" id="UP000333828"/>
    </source>
</evidence>
<proteinExistence type="predicted"/>
<protein>
    <recommendedName>
        <fullName evidence="4">DUF2252 domain-containing protein</fullName>
    </recommendedName>
</protein>
<keyword evidence="3" id="KW-1185">Reference proteome</keyword>
<sequence>MAAKSTPSSSSSSSAAARTASAAAAAVTTTPETASTAPATSATPAAPVIPFDTRVAAGRKLREKTPRSSQSHLGNTDRDVVELLRISSEGRVASLVPLRYGRMLASPFAFYRGSAIVQSHDLAGTPNSGLIMQICGDCHLANFGGFATPERALIFDLNDFDETAPGPWEWDLKRLVVSLVLAARQFGFGDTLGVEMVRMAVDSYARRLDEYARMSTIALWHEQITFERMLNLAETDRVREGVKRGIARASGRTHENVLPKFAQQVGDHWQIRDTPPTVFHVHGATTLFGPDDDWLGLGDWRTLFNPVYKSYVSSLPPDRARMLANYTQQDLAFKVVGVGSVGTRCLVLLMMDAHEQPLFLQFKEASKSVVSRFFKNVTPKHDGRRVVEGQRLMQAASDAFLGWGSGPFGRCIYGRQLRDMKISAQFELFRADGFREYAALCGWVLARAHAKAGGCAAEQLGYVGKGIRLGEALIHYATDYADQVERDYEVFRKACRDGRLEARTDTDMAADFAA</sequence>
<evidence type="ECO:0008006" key="4">
    <source>
        <dbReference type="Google" id="ProtNLM"/>
    </source>
</evidence>
<dbReference type="PANTHER" id="PTHR39441:SF1">
    <property type="entry name" value="DUF2252 DOMAIN-CONTAINING PROTEIN"/>
    <property type="match status" value="1"/>
</dbReference>
<dbReference type="InterPro" id="IPR018721">
    <property type="entry name" value="DUF2252"/>
</dbReference>
<reference evidence="2 3" key="1">
    <citation type="submission" date="2019-08" db="EMBL/GenBank/DDBJ databases">
        <authorList>
            <person name="Peeters C."/>
        </authorList>
    </citation>
    <scope>NUCLEOTIDE SEQUENCE [LARGE SCALE GENOMIC DNA]</scope>
    <source>
        <strain evidence="2 3">LMG 31115</strain>
    </source>
</reference>
<gene>
    <name evidence="2" type="ORF">PIN31115_04028</name>
</gene>
<evidence type="ECO:0000313" key="2">
    <source>
        <dbReference type="EMBL" id="VVE38914.1"/>
    </source>
</evidence>
<dbReference type="EMBL" id="CABPSI010000004">
    <property type="protein sequence ID" value="VVE38914.1"/>
    <property type="molecule type" value="Genomic_DNA"/>
</dbReference>
<dbReference type="RefSeq" id="WP_150685548.1">
    <property type="nucleotide sequence ID" value="NZ_CABPSI010000004.1"/>
</dbReference>
<evidence type="ECO:0000256" key="1">
    <source>
        <dbReference type="SAM" id="MobiDB-lite"/>
    </source>
</evidence>
<feature type="region of interest" description="Disordered" evidence="1">
    <location>
        <begin position="1"/>
        <end position="45"/>
    </location>
</feature>
<dbReference type="AlphaFoldDB" id="A0A5E4XRF3"/>
<dbReference type="Proteomes" id="UP000333828">
    <property type="component" value="Unassembled WGS sequence"/>
</dbReference>
<dbReference type="Pfam" id="PF10009">
    <property type="entry name" value="DUF2252"/>
    <property type="match status" value="1"/>
</dbReference>